<protein>
    <submittedName>
        <fullName evidence="2">PHP family Zn ribbon phosphoesterase</fullName>
    </submittedName>
</protein>
<organism evidence="2 3">
    <name type="scientific">Deinococcus soli</name>
    <name type="common">ex Cha et al. 2016</name>
    <dbReference type="NCBI Taxonomy" id="1309411"/>
    <lineage>
        <taxon>Bacteria</taxon>
        <taxon>Thermotogati</taxon>
        <taxon>Deinococcota</taxon>
        <taxon>Deinococci</taxon>
        <taxon>Deinococcales</taxon>
        <taxon>Deinococcaceae</taxon>
        <taxon>Deinococcus</taxon>
    </lineage>
</organism>
<dbReference type="Proteomes" id="UP001185331">
    <property type="component" value="Unassembled WGS sequence"/>
</dbReference>
<evidence type="ECO:0000313" key="3">
    <source>
        <dbReference type="Proteomes" id="UP001185331"/>
    </source>
</evidence>
<comment type="caution">
    <text evidence="2">The sequence shown here is derived from an EMBL/GenBank/DDBJ whole genome shotgun (WGS) entry which is preliminary data.</text>
</comment>
<proteinExistence type="predicted"/>
<dbReference type="RefSeq" id="WP_309869750.1">
    <property type="nucleotide sequence ID" value="NZ_JAVDQK010000010.1"/>
</dbReference>
<dbReference type="EMBL" id="JAVDQK010000010">
    <property type="protein sequence ID" value="MDR6220077.1"/>
    <property type="molecule type" value="Genomic_DNA"/>
</dbReference>
<reference evidence="2" key="1">
    <citation type="submission" date="2023-07" db="EMBL/GenBank/DDBJ databases">
        <title>Sorghum-associated microbial communities from plants grown in Nebraska, USA.</title>
        <authorList>
            <person name="Schachtman D."/>
        </authorList>
    </citation>
    <scope>NUCLEOTIDE SEQUENCE</scope>
    <source>
        <strain evidence="2">BE330</strain>
    </source>
</reference>
<evidence type="ECO:0000313" key="2">
    <source>
        <dbReference type="EMBL" id="MDR6220077.1"/>
    </source>
</evidence>
<accession>A0AAE3XER6</accession>
<gene>
    <name evidence="2" type="ORF">J2Y00_003688</name>
</gene>
<name>A0AAE3XER6_9DEIO</name>
<feature type="region of interest" description="Disordered" evidence="1">
    <location>
        <begin position="1"/>
        <end position="24"/>
    </location>
</feature>
<sequence>MIEANDNQQVTQSPTAAPQPRSSTVQLTALIQDPATLERLALALRHAPDALAEVLGVELPGLLDSVGAYHVACPGCSAKHVECTLLEAPDETWTCPTCGVASAAHDWMQSRRALRA</sequence>
<dbReference type="AlphaFoldDB" id="A0AAE3XER6"/>
<evidence type="ECO:0000256" key="1">
    <source>
        <dbReference type="SAM" id="MobiDB-lite"/>
    </source>
</evidence>